<gene>
    <name evidence="6" type="primary">pds_1</name>
    <name evidence="6" type="ORF">BG846_01036</name>
    <name evidence="5" type="ORF">K701_19510</name>
</gene>
<dbReference type="InterPro" id="IPR050464">
    <property type="entry name" value="Zeta_carotene_desat/Oxidored"/>
</dbReference>
<dbReference type="Proteomes" id="UP000194318">
    <property type="component" value="Unassembled WGS sequence"/>
</dbReference>
<dbReference type="EMBL" id="ASYR01000026">
    <property type="protein sequence ID" value="KAF0648258.1"/>
    <property type="molecule type" value="Genomic_DNA"/>
</dbReference>
<dbReference type="PANTHER" id="PTHR42923">
    <property type="entry name" value="PROTOPORPHYRINOGEN OXIDASE"/>
    <property type="match status" value="1"/>
</dbReference>
<dbReference type="PANTHER" id="PTHR42923:SF47">
    <property type="entry name" value="BLR3003 PROTEIN"/>
    <property type="match status" value="1"/>
</dbReference>
<dbReference type="GeneID" id="91406546"/>
<accession>A0A1Y2P2B1</accession>
<dbReference type="SUPFAM" id="SSF51905">
    <property type="entry name" value="FAD/NAD(P)-binding domain"/>
    <property type="match status" value="1"/>
</dbReference>
<reference evidence="5 8" key="1">
    <citation type="submission" date="2013-05" db="EMBL/GenBank/DDBJ databases">
        <title>Genome Sequence of Streptomyces fradiae.</title>
        <authorList>
            <person name="Kirby R."/>
        </authorList>
    </citation>
    <scope>NUCLEOTIDE SEQUENCE [LARGE SCALE GENOMIC DNA]</scope>
    <source>
        <strain evidence="5 8">ATCC 10745</strain>
    </source>
</reference>
<dbReference type="AlphaFoldDB" id="A0A1Y2P2B1"/>
<dbReference type="PRINTS" id="PR00757">
    <property type="entry name" value="AMINEOXDASEF"/>
</dbReference>
<protein>
    <submittedName>
        <fullName evidence="6">15-cis-phytoene desaturase</fullName>
        <ecNumber evidence="6">1.3.5.5</ecNumber>
    </submittedName>
    <submittedName>
        <fullName evidence="5">Phytoene dehydrogenase</fullName>
    </submittedName>
</protein>
<name>A0A1Y2P2B1_STRFR</name>
<dbReference type="EMBL" id="MIFZ01000092">
    <property type="protein sequence ID" value="OSY53308.1"/>
    <property type="molecule type" value="Genomic_DNA"/>
</dbReference>
<dbReference type="GO" id="GO:0016491">
    <property type="term" value="F:oxidoreductase activity"/>
    <property type="evidence" value="ECO:0007669"/>
    <property type="project" value="UniProtKB-KW"/>
</dbReference>
<evidence type="ECO:0000256" key="1">
    <source>
        <dbReference type="ARBA" id="ARBA00001974"/>
    </source>
</evidence>
<reference evidence="6 7" key="2">
    <citation type="submission" date="2016-09" db="EMBL/GenBank/DDBJ databases">
        <title>Streptomyces fradiae DSM40063, a candidate organism with high potential of specific P450 cytochromes.</title>
        <authorList>
            <person name="Grumaz C."/>
            <person name="Vainshtein Y."/>
            <person name="Kirstahler P."/>
            <person name="Sohn K."/>
        </authorList>
    </citation>
    <scope>NUCLEOTIDE SEQUENCE [LARGE SCALE GENOMIC DNA]</scope>
    <source>
        <strain evidence="6 7">DSM 40063</strain>
    </source>
</reference>
<dbReference type="InterPro" id="IPR001613">
    <property type="entry name" value="Flavin_amine_oxidase"/>
</dbReference>
<evidence type="ECO:0000313" key="8">
    <source>
        <dbReference type="Proteomes" id="UP000731519"/>
    </source>
</evidence>
<dbReference type="Gene3D" id="3.50.50.60">
    <property type="entry name" value="FAD/NAD(P)-binding domain"/>
    <property type="match status" value="1"/>
</dbReference>
<keyword evidence="2 6" id="KW-0560">Oxidoreductase</keyword>
<feature type="binding site" evidence="3">
    <location>
        <position position="241"/>
    </location>
    <ligand>
        <name>substrate</name>
    </ligand>
</feature>
<dbReference type="Proteomes" id="UP000731519">
    <property type="component" value="Unassembled WGS sequence"/>
</dbReference>
<proteinExistence type="predicted"/>
<comment type="cofactor">
    <cofactor evidence="1">
        <name>FAD</name>
        <dbReference type="ChEBI" id="CHEBI:57692"/>
    </cofactor>
</comment>
<evidence type="ECO:0000313" key="7">
    <source>
        <dbReference type="Proteomes" id="UP000194318"/>
    </source>
</evidence>
<dbReference type="InterPro" id="IPR036188">
    <property type="entry name" value="FAD/NAD-bd_sf"/>
</dbReference>
<evidence type="ECO:0000313" key="5">
    <source>
        <dbReference type="EMBL" id="KAF0648258.1"/>
    </source>
</evidence>
<dbReference type="InterPro" id="IPR002937">
    <property type="entry name" value="Amino_oxidase"/>
</dbReference>
<dbReference type="EC" id="1.3.5.5" evidence="6"/>
<evidence type="ECO:0000259" key="4">
    <source>
        <dbReference type="Pfam" id="PF01593"/>
    </source>
</evidence>
<organism evidence="6 7">
    <name type="scientific">Streptomyces fradiae ATCC 10745 = DSM 40063</name>
    <dbReference type="NCBI Taxonomy" id="1319510"/>
    <lineage>
        <taxon>Bacteria</taxon>
        <taxon>Bacillati</taxon>
        <taxon>Actinomycetota</taxon>
        <taxon>Actinomycetes</taxon>
        <taxon>Kitasatosporales</taxon>
        <taxon>Streptomycetaceae</taxon>
        <taxon>Streptomyces</taxon>
    </lineage>
</organism>
<sequence length="457" mass="48266">MTGRHAVVVGGGLAGVTAALRLADAGVRVTLLEGRPRLGGLAFSFRRGDLTVDNGQHVYLRCCAAYRWFLDRVGGADLAPVQDRLDVPVLDVGGPRGPRLGRLRRTALPVPLHLAASLAAYPHLSVAERLAAGRAALALRSLDPADPALDDADFAGWLARHGQSRRAVQALWDLVGVATLNATAAQTSLGLAAMVFRTGLLSAPGAADIGWARVPLGHLHDTLAREALEARGVRVLVRTRVSAVTPADGGRWVVDVPGDSLDADTVVLAVPQRETHDLLPPGALDTPGDLLRIGTAPILNVHVLYDRPVLRRPFFAALGSPVQWVFDRTEASGMSGPGQYLAVSQSAAQAEIDAPVAELRARYLPELERLLPPARHARVTDFFVTRERTATFAPAPGVARLRPGARTRLPGLYLAGAWTATGWPATMEGAVRSGFTAAAAALSALGRPHVHPLEEAA</sequence>
<evidence type="ECO:0000313" key="6">
    <source>
        <dbReference type="EMBL" id="OSY53308.1"/>
    </source>
</evidence>
<evidence type="ECO:0000256" key="3">
    <source>
        <dbReference type="PIRSR" id="PIRSR601613-1"/>
    </source>
</evidence>
<evidence type="ECO:0000256" key="2">
    <source>
        <dbReference type="ARBA" id="ARBA00023002"/>
    </source>
</evidence>
<dbReference type="InterPro" id="IPR017830">
    <property type="entry name" value="SQase_HpnE"/>
</dbReference>
<keyword evidence="8" id="KW-1185">Reference proteome</keyword>
<comment type="caution">
    <text evidence="6">The sequence shown here is derived from an EMBL/GenBank/DDBJ whole genome shotgun (WGS) entry which is preliminary data.</text>
</comment>
<feature type="domain" description="Amine oxidase" evidence="4">
    <location>
        <begin position="13"/>
        <end position="441"/>
    </location>
</feature>
<dbReference type="NCBIfam" id="TIGR03467">
    <property type="entry name" value="HpnE"/>
    <property type="match status" value="1"/>
</dbReference>
<dbReference type="Pfam" id="PF01593">
    <property type="entry name" value="Amino_oxidase"/>
    <property type="match status" value="1"/>
</dbReference>
<dbReference type="RefSeq" id="WP_031131326.1">
    <property type="nucleotide sequence ID" value="NZ_ASYR01000026.1"/>
</dbReference>